<dbReference type="AlphaFoldDB" id="A0A1T4L2G2"/>
<evidence type="ECO:0000256" key="1">
    <source>
        <dbReference type="ARBA" id="ARBA00022729"/>
    </source>
</evidence>
<dbReference type="OrthoDB" id="86386at2"/>
<dbReference type="PANTHER" id="PTHR21666:SF289">
    <property type="entry name" value="L-ALA--D-GLU ENDOPEPTIDASE"/>
    <property type="match status" value="1"/>
</dbReference>
<protein>
    <submittedName>
        <fullName evidence="4">Septal ring factor EnvC, activator of murein hydrolases AmiA and AmiB</fullName>
    </submittedName>
</protein>
<feature type="coiled-coil region" evidence="2">
    <location>
        <begin position="23"/>
        <end position="85"/>
    </location>
</feature>
<dbReference type="RefSeq" id="WP_078693257.1">
    <property type="nucleotide sequence ID" value="NZ_FUWX01000005.1"/>
</dbReference>
<dbReference type="STRING" id="180163.SAMN02745174_00727"/>
<reference evidence="4 5" key="1">
    <citation type="submission" date="2017-02" db="EMBL/GenBank/DDBJ databases">
        <authorList>
            <person name="Peterson S.W."/>
        </authorList>
    </citation>
    <scope>NUCLEOTIDE SEQUENCE [LARGE SCALE GENOMIC DNA]</scope>
    <source>
        <strain evidence="4 5">ATCC 700028</strain>
    </source>
</reference>
<keyword evidence="2" id="KW-0175">Coiled coil</keyword>
<evidence type="ECO:0000313" key="4">
    <source>
        <dbReference type="EMBL" id="SJZ48778.1"/>
    </source>
</evidence>
<keyword evidence="4" id="KW-0378">Hydrolase</keyword>
<evidence type="ECO:0000256" key="2">
    <source>
        <dbReference type="SAM" id="Coils"/>
    </source>
</evidence>
<dbReference type="Proteomes" id="UP000191153">
    <property type="component" value="Unassembled WGS sequence"/>
</dbReference>
<dbReference type="Pfam" id="PF01551">
    <property type="entry name" value="Peptidase_M23"/>
    <property type="match status" value="1"/>
</dbReference>
<evidence type="ECO:0000313" key="5">
    <source>
        <dbReference type="Proteomes" id="UP000191153"/>
    </source>
</evidence>
<dbReference type="CDD" id="cd12797">
    <property type="entry name" value="M23_peptidase"/>
    <property type="match status" value="1"/>
</dbReference>
<dbReference type="InterPro" id="IPR011055">
    <property type="entry name" value="Dup_hybrid_motif"/>
</dbReference>
<dbReference type="Gene3D" id="6.10.250.3150">
    <property type="match status" value="1"/>
</dbReference>
<dbReference type="InterPro" id="IPR016047">
    <property type="entry name" value="M23ase_b-sheet_dom"/>
</dbReference>
<organism evidence="4 5">
    <name type="scientific">Cetobacterium ceti</name>
    <dbReference type="NCBI Taxonomy" id="180163"/>
    <lineage>
        <taxon>Bacteria</taxon>
        <taxon>Fusobacteriati</taxon>
        <taxon>Fusobacteriota</taxon>
        <taxon>Fusobacteriia</taxon>
        <taxon>Fusobacteriales</taxon>
        <taxon>Fusobacteriaceae</taxon>
        <taxon>Cetobacterium</taxon>
    </lineage>
</organism>
<evidence type="ECO:0000259" key="3">
    <source>
        <dbReference type="Pfam" id="PF01551"/>
    </source>
</evidence>
<dbReference type="GO" id="GO:0004222">
    <property type="term" value="F:metalloendopeptidase activity"/>
    <property type="evidence" value="ECO:0007669"/>
    <property type="project" value="TreeGrafter"/>
</dbReference>
<dbReference type="PANTHER" id="PTHR21666">
    <property type="entry name" value="PEPTIDASE-RELATED"/>
    <property type="match status" value="1"/>
</dbReference>
<accession>A0A1T4L2G2</accession>
<proteinExistence type="predicted"/>
<feature type="coiled-coil region" evidence="2">
    <location>
        <begin position="148"/>
        <end position="228"/>
    </location>
</feature>
<keyword evidence="1" id="KW-0732">Signal</keyword>
<dbReference type="InterPro" id="IPR050570">
    <property type="entry name" value="Cell_wall_metabolism_enzyme"/>
</dbReference>
<feature type="domain" description="M23ase beta-sheet core" evidence="3">
    <location>
        <begin position="270"/>
        <end position="362"/>
    </location>
</feature>
<dbReference type="EMBL" id="FUWX01000005">
    <property type="protein sequence ID" value="SJZ48778.1"/>
    <property type="molecule type" value="Genomic_DNA"/>
</dbReference>
<keyword evidence="5" id="KW-1185">Reference proteome</keyword>
<dbReference type="Gene3D" id="2.70.70.10">
    <property type="entry name" value="Glucose Permease (Domain IIA)"/>
    <property type="match status" value="1"/>
</dbReference>
<gene>
    <name evidence="4" type="ORF">SAMN02745174_00727</name>
</gene>
<dbReference type="SUPFAM" id="SSF51261">
    <property type="entry name" value="Duplicated hybrid motif"/>
    <property type="match status" value="1"/>
</dbReference>
<sequence>MRRFLIVSSFLIGISLISKGDSVSNLKNKIKNIDNQIKIKNTRIKKIDVEKIVITKQISQIEREIKDIEKDMDKIRLEMNSVNRNIDYGEKNLEFSSDALERKQMEYKAKILAWNRKVQLNGNLVNEAMGKRTFSRMLYGDLETMEHIKNVQQDIEKVKRNIQREKDKLRRLQGKLDSNRRSIERKIVEKNNLISRLNSEKSTHVRTISKLEHEKKLIAAQIERIIRERSRPVSNIKLDSALRKLGKLEWPVHGKVVVNFKEKKEGHVVSNGIEIRSRMGAKIKASTGGKVIYADRFQGLNNVVMIDYGYNTIGVYGNLISTNVRLNEHVKKGENIGILGLGTDGQPNLYYEIRFKLKPINPQLLF</sequence>
<name>A0A1T4L2G2_9FUSO</name>